<dbReference type="InterPro" id="IPR013324">
    <property type="entry name" value="RNA_pol_sigma_r3/r4-like"/>
</dbReference>
<keyword evidence="2" id="KW-0805">Transcription regulation</keyword>
<name>A0A501WRE1_9RHOB</name>
<dbReference type="Gene3D" id="1.10.10.10">
    <property type="entry name" value="Winged helix-like DNA-binding domain superfamily/Winged helix DNA-binding domain"/>
    <property type="match status" value="1"/>
</dbReference>
<dbReference type="GO" id="GO:0006352">
    <property type="term" value="P:DNA-templated transcription initiation"/>
    <property type="evidence" value="ECO:0007669"/>
    <property type="project" value="InterPro"/>
</dbReference>
<dbReference type="SUPFAM" id="SSF88946">
    <property type="entry name" value="Sigma2 domain of RNA polymerase sigma factors"/>
    <property type="match status" value="1"/>
</dbReference>
<dbReference type="OrthoDB" id="9794372at2"/>
<dbReference type="Gene3D" id="1.10.1740.10">
    <property type="match status" value="1"/>
</dbReference>
<sequence>MPHASVRPEPVAVAVRRRLLDCLIAERAVLLADAARILGSRDRAEDVLQDAAIRCLESEALGCPVICPRGMLRRVVRNLALDQARRSGREPAAPMAEEAEFTCDLPCAEKCLADRQALARLADELSRLPPLHREILIEHRLRDARQKHIAARIGLSPARVNAIIARAQDRLRAGLEAPA</sequence>
<keyword evidence="7" id="KW-1185">Reference proteome</keyword>
<dbReference type="GO" id="GO:0016987">
    <property type="term" value="F:sigma factor activity"/>
    <property type="evidence" value="ECO:0007669"/>
    <property type="project" value="UniProtKB-KW"/>
</dbReference>
<reference evidence="6 7" key="1">
    <citation type="submission" date="2019-06" db="EMBL/GenBank/DDBJ databases">
        <title>A novel bacterium of genus Amaricoccus, isolated from marine sediment.</title>
        <authorList>
            <person name="Huang H."/>
            <person name="Mo K."/>
            <person name="Hu Y."/>
        </authorList>
    </citation>
    <scope>NUCLEOTIDE SEQUENCE [LARGE SCALE GENOMIC DNA]</scope>
    <source>
        <strain evidence="6 7">HB172011</strain>
    </source>
</reference>
<gene>
    <name evidence="6" type="ORF">FJM51_14415</name>
</gene>
<evidence type="ECO:0000256" key="2">
    <source>
        <dbReference type="ARBA" id="ARBA00023015"/>
    </source>
</evidence>
<organism evidence="6 7">
    <name type="scientific">Amaricoccus solimangrovi</name>
    <dbReference type="NCBI Taxonomy" id="2589815"/>
    <lineage>
        <taxon>Bacteria</taxon>
        <taxon>Pseudomonadati</taxon>
        <taxon>Pseudomonadota</taxon>
        <taxon>Alphaproteobacteria</taxon>
        <taxon>Rhodobacterales</taxon>
        <taxon>Paracoccaceae</taxon>
        <taxon>Amaricoccus</taxon>
    </lineage>
</organism>
<proteinExistence type="inferred from homology"/>
<accession>A0A501WRE1</accession>
<evidence type="ECO:0000256" key="4">
    <source>
        <dbReference type="ARBA" id="ARBA00023163"/>
    </source>
</evidence>
<dbReference type="PANTHER" id="PTHR43133:SF63">
    <property type="entry name" value="RNA POLYMERASE SIGMA FACTOR FECI-RELATED"/>
    <property type="match status" value="1"/>
</dbReference>
<dbReference type="InterPro" id="IPR013325">
    <property type="entry name" value="RNA_pol_sigma_r2"/>
</dbReference>
<dbReference type="Proteomes" id="UP000319255">
    <property type="component" value="Unassembled WGS sequence"/>
</dbReference>
<evidence type="ECO:0000256" key="1">
    <source>
        <dbReference type="ARBA" id="ARBA00010641"/>
    </source>
</evidence>
<evidence type="ECO:0000256" key="3">
    <source>
        <dbReference type="ARBA" id="ARBA00023082"/>
    </source>
</evidence>
<evidence type="ECO:0000259" key="5">
    <source>
        <dbReference type="Pfam" id="PF04545"/>
    </source>
</evidence>
<dbReference type="InterPro" id="IPR014284">
    <property type="entry name" value="RNA_pol_sigma-70_dom"/>
</dbReference>
<dbReference type="InterPro" id="IPR007630">
    <property type="entry name" value="RNA_pol_sigma70_r4"/>
</dbReference>
<keyword evidence="4" id="KW-0804">Transcription</keyword>
<dbReference type="NCBIfam" id="TIGR02937">
    <property type="entry name" value="sigma70-ECF"/>
    <property type="match status" value="1"/>
</dbReference>
<evidence type="ECO:0000313" key="6">
    <source>
        <dbReference type="EMBL" id="TPE49571.1"/>
    </source>
</evidence>
<keyword evidence="3" id="KW-0731">Sigma factor</keyword>
<dbReference type="PANTHER" id="PTHR43133">
    <property type="entry name" value="RNA POLYMERASE ECF-TYPE SIGMA FACTO"/>
    <property type="match status" value="1"/>
</dbReference>
<dbReference type="Pfam" id="PF04545">
    <property type="entry name" value="Sigma70_r4"/>
    <property type="match status" value="1"/>
</dbReference>
<dbReference type="AlphaFoldDB" id="A0A501WRE1"/>
<protein>
    <submittedName>
        <fullName evidence="6">Sigma-70 family RNA polymerase sigma factor</fullName>
    </submittedName>
</protein>
<comment type="caution">
    <text evidence="6">The sequence shown here is derived from an EMBL/GenBank/DDBJ whole genome shotgun (WGS) entry which is preliminary data.</text>
</comment>
<dbReference type="RefSeq" id="WP_140454835.1">
    <property type="nucleotide sequence ID" value="NZ_VFRP01000014.1"/>
</dbReference>
<dbReference type="SUPFAM" id="SSF88659">
    <property type="entry name" value="Sigma3 and sigma4 domains of RNA polymerase sigma factors"/>
    <property type="match status" value="1"/>
</dbReference>
<feature type="domain" description="RNA polymerase sigma-70 region 4" evidence="5">
    <location>
        <begin position="125"/>
        <end position="173"/>
    </location>
</feature>
<comment type="similarity">
    <text evidence="1">Belongs to the sigma-70 factor family. ECF subfamily.</text>
</comment>
<dbReference type="InterPro" id="IPR036388">
    <property type="entry name" value="WH-like_DNA-bd_sf"/>
</dbReference>
<dbReference type="InterPro" id="IPR039425">
    <property type="entry name" value="RNA_pol_sigma-70-like"/>
</dbReference>
<dbReference type="EMBL" id="VFRP01000014">
    <property type="protein sequence ID" value="TPE49571.1"/>
    <property type="molecule type" value="Genomic_DNA"/>
</dbReference>
<evidence type="ECO:0000313" key="7">
    <source>
        <dbReference type="Proteomes" id="UP000319255"/>
    </source>
</evidence>